<dbReference type="InterPro" id="IPR003593">
    <property type="entry name" value="AAA+_ATPase"/>
</dbReference>
<evidence type="ECO:0000256" key="2">
    <source>
        <dbReference type="ARBA" id="ARBA00022741"/>
    </source>
</evidence>
<evidence type="ECO:0000259" key="7">
    <source>
        <dbReference type="PROSITE" id="PS50893"/>
    </source>
</evidence>
<dbReference type="EMBL" id="JXMU01000017">
    <property type="protein sequence ID" value="KPB00792.1"/>
    <property type="molecule type" value="Genomic_DNA"/>
</dbReference>
<dbReference type="RefSeq" id="WP_053999677.1">
    <property type="nucleotide sequence ID" value="NZ_JXMU01000017.1"/>
</dbReference>
<evidence type="ECO:0000256" key="4">
    <source>
        <dbReference type="ARBA" id="ARBA00022840"/>
    </source>
</evidence>
<dbReference type="Proteomes" id="UP000038011">
    <property type="component" value="Unassembled WGS sequence"/>
</dbReference>
<dbReference type="InterPro" id="IPR027417">
    <property type="entry name" value="P-loop_NTPase"/>
</dbReference>
<keyword evidence="1" id="KW-0813">Transport</keyword>
<dbReference type="SUPFAM" id="SSF52540">
    <property type="entry name" value="P-loop containing nucleoside triphosphate hydrolases"/>
    <property type="match status" value="1"/>
</dbReference>
<dbReference type="STRING" id="1514904.SU32_12285"/>
<evidence type="ECO:0000256" key="1">
    <source>
        <dbReference type="ARBA" id="ARBA00022448"/>
    </source>
</evidence>
<protein>
    <submittedName>
        <fullName evidence="8">Cytochrome C biogenesis protein CcmA</fullName>
    </submittedName>
</protein>
<evidence type="ECO:0000313" key="9">
    <source>
        <dbReference type="Proteomes" id="UP000038011"/>
    </source>
</evidence>
<keyword evidence="5" id="KW-1278">Translocase</keyword>
<evidence type="ECO:0000256" key="6">
    <source>
        <dbReference type="ARBA" id="ARBA00023136"/>
    </source>
</evidence>
<keyword evidence="9" id="KW-1185">Reference proteome</keyword>
<sequence length="198" mass="21466">MQLIAENLAADRGDTRIFEGVSFSLRAGEGMTITGPNGAGKSTLMRVLAGFLPPSAGSVKISGGHLAEHSHYLGPNNGMKPNLSVKENLRFWQDYYGGGGRTPLEALEEVGLGHVLDVPFSDLSTGQKRRVAIARLFVSPRYIWLLDEPTTGLDNSSEHMFTRLIVRHLRTGGLVIAATHLSLGVDAMKNLRFAEPNK</sequence>
<dbReference type="InterPro" id="IPR003439">
    <property type="entry name" value="ABC_transporter-like_ATP-bd"/>
</dbReference>
<keyword evidence="6" id="KW-0472">Membrane</keyword>
<dbReference type="OrthoDB" id="9800654at2"/>
<dbReference type="InterPro" id="IPR005895">
    <property type="entry name" value="ABC_transptr_haem_export_CcmA"/>
</dbReference>
<proteinExistence type="predicted"/>
<evidence type="ECO:0000256" key="3">
    <source>
        <dbReference type="ARBA" id="ARBA00022748"/>
    </source>
</evidence>
<evidence type="ECO:0000313" key="8">
    <source>
        <dbReference type="EMBL" id="KPB00792.1"/>
    </source>
</evidence>
<dbReference type="Pfam" id="PF00005">
    <property type="entry name" value="ABC_tran"/>
    <property type="match status" value="1"/>
</dbReference>
<feature type="domain" description="ABC transporter" evidence="7">
    <location>
        <begin position="3"/>
        <end position="196"/>
    </location>
</feature>
<dbReference type="SMART" id="SM00382">
    <property type="entry name" value="AAA"/>
    <property type="match status" value="1"/>
</dbReference>
<dbReference type="AlphaFoldDB" id="A0A0N0E767"/>
<dbReference type="GO" id="GO:0016887">
    <property type="term" value="F:ATP hydrolysis activity"/>
    <property type="evidence" value="ECO:0007669"/>
    <property type="project" value="InterPro"/>
</dbReference>
<dbReference type="GO" id="GO:0022857">
    <property type="term" value="F:transmembrane transporter activity"/>
    <property type="evidence" value="ECO:0007669"/>
    <property type="project" value="InterPro"/>
</dbReference>
<evidence type="ECO:0000256" key="5">
    <source>
        <dbReference type="ARBA" id="ARBA00022967"/>
    </source>
</evidence>
<dbReference type="GO" id="GO:0005524">
    <property type="term" value="F:ATP binding"/>
    <property type="evidence" value="ECO:0007669"/>
    <property type="project" value="UniProtKB-KW"/>
</dbReference>
<accession>A0A0N0E767</accession>
<keyword evidence="3" id="KW-0201">Cytochrome c-type biogenesis</keyword>
<dbReference type="Gene3D" id="3.40.50.300">
    <property type="entry name" value="P-loop containing nucleotide triphosphate hydrolases"/>
    <property type="match status" value="1"/>
</dbReference>
<dbReference type="PROSITE" id="PS50893">
    <property type="entry name" value="ABC_TRANSPORTER_2"/>
    <property type="match status" value="1"/>
</dbReference>
<dbReference type="PANTHER" id="PTHR43499:SF1">
    <property type="entry name" value="ABC TRANSPORTER I FAMILY MEMBER 1"/>
    <property type="match status" value="1"/>
</dbReference>
<dbReference type="NCBIfam" id="TIGR01189">
    <property type="entry name" value="ccmA"/>
    <property type="match status" value="1"/>
</dbReference>
<dbReference type="PANTHER" id="PTHR43499">
    <property type="entry name" value="ABC TRANSPORTER I FAMILY MEMBER 1"/>
    <property type="match status" value="1"/>
</dbReference>
<name>A0A0N0E767_9HYPH</name>
<reference evidence="8 9" key="1">
    <citation type="submission" date="2015-01" db="EMBL/GenBank/DDBJ databases">
        <title>Ahrensia donghaiensis sp. nov., a novel dimethylsulphoniopropionate-cleavage bacterium isolated from seawater and emended descriptions of the genus Ahrensia and Ahrensia kielensis.</title>
        <authorList>
            <person name="Liu J."/>
        </authorList>
    </citation>
    <scope>NUCLEOTIDE SEQUENCE [LARGE SCALE GENOMIC DNA]</scope>
    <source>
        <strain evidence="8 9">LZD062</strain>
    </source>
</reference>
<dbReference type="PATRIC" id="fig|1514904.3.peg.1304"/>
<comment type="caution">
    <text evidence="8">The sequence shown here is derived from an EMBL/GenBank/DDBJ whole genome shotgun (WGS) entry which is preliminary data.</text>
</comment>
<keyword evidence="4" id="KW-0067">ATP-binding</keyword>
<gene>
    <name evidence="8" type="ORF">SU32_12285</name>
</gene>
<dbReference type="GO" id="GO:0017004">
    <property type="term" value="P:cytochrome complex assembly"/>
    <property type="evidence" value="ECO:0007669"/>
    <property type="project" value="UniProtKB-KW"/>
</dbReference>
<organism evidence="8 9">
    <name type="scientific">Ahrensia marina</name>
    <dbReference type="NCBI Taxonomy" id="1514904"/>
    <lineage>
        <taxon>Bacteria</taxon>
        <taxon>Pseudomonadati</taxon>
        <taxon>Pseudomonadota</taxon>
        <taxon>Alphaproteobacteria</taxon>
        <taxon>Hyphomicrobiales</taxon>
        <taxon>Ahrensiaceae</taxon>
        <taxon>Ahrensia</taxon>
    </lineage>
</organism>
<keyword evidence="2" id="KW-0547">Nucleotide-binding</keyword>